<keyword evidence="1 4" id="KW-0479">Metal-binding</keyword>
<dbReference type="Proteomes" id="UP000193467">
    <property type="component" value="Unassembled WGS sequence"/>
</dbReference>
<comment type="similarity">
    <text evidence="4">Belongs to the zinc-containing alcohol dehydrogenase family.</text>
</comment>
<dbReference type="CDD" id="cd08233">
    <property type="entry name" value="butanediol_DH_like"/>
    <property type="match status" value="1"/>
</dbReference>
<name>A0A1Y2D4V1_9BASI</name>
<keyword evidence="7" id="KW-1185">Reference proteome</keyword>
<comment type="caution">
    <text evidence="6">The sequence shown here is derived from an EMBL/GenBank/DDBJ whole genome shotgun (WGS) entry which is preliminary data.</text>
</comment>
<dbReference type="InterPro" id="IPR002328">
    <property type="entry name" value="ADH_Zn_CS"/>
</dbReference>
<dbReference type="GO" id="GO:0008270">
    <property type="term" value="F:zinc ion binding"/>
    <property type="evidence" value="ECO:0007669"/>
    <property type="project" value="InterPro"/>
</dbReference>
<dbReference type="SUPFAM" id="SSF51735">
    <property type="entry name" value="NAD(P)-binding Rossmann-fold domains"/>
    <property type="match status" value="1"/>
</dbReference>
<evidence type="ECO:0000313" key="6">
    <source>
        <dbReference type="EMBL" id="ORY54164.1"/>
    </source>
</evidence>
<dbReference type="InterPro" id="IPR050129">
    <property type="entry name" value="Zn_alcohol_dh"/>
</dbReference>
<evidence type="ECO:0000259" key="5">
    <source>
        <dbReference type="SMART" id="SM00829"/>
    </source>
</evidence>
<accession>A0A1Y2D4V1</accession>
<dbReference type="InterPro" id="IPR013149">
    <property type="entry name" value="ADH-like_C"/>
</dbReference>
<dbReference type="SMART" id="SM00829">
    <property type="entry name" value="PKS_ER"/>
    <property type="match status" value="1"/>
</dbReference>
<dbReference type="EMBL" id="MCGR01000100">
    <property type="protein sequence ID" value="ORY54164.1"/>
    <property type="molecule type" value="Genomic_DNA"/>
</dbReference>
<dbReference type="InterPro" id="IPR036291">
    <property type="entry name" value="NAD(P)-bd_dom_sf"/>
</dbReference>
<dbReference type="Gene3D" id="3.90.180.10">
    <property type="entry name" value="Medium-chain alcohol dehydrogenases, catalytic domain"/>
    <property type="match status" value="1"/>
</dbReference>
<dbReference type="STRING" id="106004.A0A1Y2D4V1"/>
<feature type="domain" description="Enoyl reductase (ER)" evidence="5">
    <location>
        <begin position="12"/>
        <end position="356"/>
    </location>
</feature>
<comment type="cofactor">
    <cofactor evidence="4">
        <name>Zn(2+)</name>
        <dbReference type="ChEBI" id="CHEBI:29105"/>
    </cofactor>
</comment>
<dbReference type="InterPro" id="IPR020843">
    <property type="entry name" value="ER"/>
</dbReference>
<organism evidence="6 7">
    <name type="scientific">Leucosporidium creatinivorum</name>
    <dbReference type="NCBI Taxonomy" id="106004"/>
    <lineage>
        <taxon>Eukaryota</taxon>
        <taxon>Fungi</taxon>
        <taxon>Dikarya</taxon>
        <taxon>Basidiomycota</taxon>
        <taxon>Pucciniomycotina</taxon>
        <taxon>Microbotryomycetes</taxon>
        <taxon>Leucosporidiales</taxon>
        <taxon>Leucosporidium</taxon>
    </lineage>
</organism>
<evidence type="ECO:0000256" key="3">
    <source>
        <dbReference type="ARBA" id="ARBA00023002"/>
    </source>
</evidence>
<dbReference type="Gene3D" id="3.40.50.720">
    <property type="entry name" value="NAD(P)-binding Rossmann-like Domain"/>
    <property type="match status" value="1"/>
</dbReference>
<keyword evidence="3" id="KW-0560">Oxidoreductase</keyword>
<evidence type="ECO:0000256" key="1">
    <source>
        <dbReference type="ARBA" id="ARBA00022723"/>
    </source>
</evidence>
<dbReference type="PANTHER" id="PTHR43401">
    <property type="entry name" value="L-THREONINE 3-DEHYDROGENASE"/>
    <property type="match status" value="1"/>
</dbReference>
<dbReference type="PANTHER" id="PTHR43401:SF2">
    <property type="entry name" value="L-THREONINE 3-DEHYDROGENASE"/>
    <property type="match status" value="1"/>
</dbReference>
<dbReference type="Pfam" id="PF00107">
    <property type="entry name" value="ADH_zinc_N"/>
    <property type="match status" value="1"/>
</dbReference>
<gene>
    <name evidence="6" type="ORF">BCR35DRAFT_284725</name>
</gene>
<protein>
    <submittedName>
        <fullName evidence="6">Chaperonin 10-like protein</fullName>
    </submittedName>
</protein>
<evidence type="ECO:0000313" key="7">
    <source>
        <dbReference type="Proteomes" id="UP000193467"/>
    </source>
</evidence>
<dbReference type="InParanoid" id="A0A1Y2D4V1"/>
<proteinExistence type="inferred from homology"/>
<dbReference type="AlphaFoldDB" id="A0A1Y2D4V1"/>
<dbReference type="PROSITE" id="PS00059">
    <property type="entry name" value="ADH_ZINC"/>
    <property type="match status" value="1"/>
</dbReference>
<dbReference type="Pfam" id="PF08240">
    <property type="entry name" value="ADH_N"/>
    <property type="match status" value="1"/>
</dbReference>
<evidence type="ECO:0000256" key="4">
    <source>
        <dbReference type="RuleBase" id="RU361277"/>
    </source>
</evidence>
<evidence type="ECO:0000256" key="2">
    <source>
        <dbReference type="ARBA" id="ARBA00022833"/>
    </source>
</evidence>
<dbReference type="InterPro" id="IPR013154">
    <property type="entry name" value="ADH-like_N"/>
</dbReference>
<sequence length="360" mass="37886">MAPLTMQAARFHAAKDLRVEQVELPPLAAGEVRVKVAYAGICGSDLHEYATGPFTCTCAPHALTGQALPMTLGHEFSGTIEELGEGVNSERLKVGAKVCIEPVISCLECRPCLEGNRPLCEKGIGFLGYNRPGGLAPYTNVPQANLHVVPDHVELDVAALAEPLSVAWHAVSCSQIKPGETALVIGAGPIGALVTRVLKAKGASYVVVSEPTATRGAIATACGADLVLNPLETDVVKAVREATKGGVDVAIDCAGNQRTFDAACGATRAKARIVMVALWDTDKRAALDFSNILFGEKIVTASCCFLGQDMQEVVAALANGLIKVDDLITSRIALKDIVAKGLHALVEEQHHVKILVDMQQ</sequence>
<dbReference type="OrthoDB" id="3941538at2759"/>
<reference evidence="6 7" key="1">
    <citation type="submission" date="2016-07" db="EMBL/GenBank/DDBJ databases">
        <title>Pervasive Adenine N6-methylation of Active Genes in Fungi.</title>
        <authorList>
            <consortium name="DOE Joint Genome Institute"/>
            <person name="Mondo S.J."/>
            <person name="Dannebaum R.O."/>
            <person name="Kuo R.C."/>
            <person name="Labutti K."/>
            <person name="Haridas S."/>
            <person name="Kuo A."/>
            <person name="Salamov A."/>
            <person name="Ahrendt S.R."/>
            <person name="Lipzen A."/>
            <person name="Sullivan W."/>
            <person name="Andreopoulos W.B."/>
            <person name="Clum A."/>
            <person name="Lindquist E."/>
            <person name="Daum C."/>
            <person name="Ramamoorthy G.K."/>
            <person name="Gryganskyi A."/>
            <person name="Culley D."/>
            <person name="Magnuson J.K."/>
            <person name="James T.Y."/>
            <person name="O'Malley M.A."/>
            <person name="Stajich J.E."/>
            <person name="Spatafora J.W."/>
            <person name="Visel A."/>
            <person name="Grigoriev I.V."/>
        </authorList>
    </citation>
    <scope>NUCLEOTIDE SEQUENCE [LARGE SCALE GENOMIC DNA]</scope>
    <source>
        <strain evidence="6 7">62-1032</strain>
    </source>
</reference>
<keyword evidence="2 4" id="KW-0862">Zinc</keyword>
<dbReference type="GO" id="GO:0016491">
    <property type="term" value="F:oxidoreductase activity"/>
    <property type="evidence" value="ECO:0007669"/>
    <property type="project" value="UniProtKB-KW"/>
</dbReference>
<dbReference type="InterPro" id="IPR011032">
    <property type="entry name" value="GroES-like_sf"/>
</dbReference>
<dbReference type="SUPFAM" id="SSF50129">
    <property type="entry name" value="GroES-like"/>
    <property type="match status" value="1"/>
</dbReference>